<name>A0ABU6XXV6_9FABA</name>
<feature type="compositionally biased region" description="Polar residues" evidence="1">
    <location>
        <begin position="36"/>
        <end position="46"/>
    </location>
</feature>
<keyword evidence="3" id="KW-1185">Reference proteome</keyword>
<proteinExistence type="predicted"/>
<dbReference type="EMBL" id="JASCZI010215537">
    <property type="protein sequence ID" value="MED6202486.1"/>
    <property type="molecule type" value="Genomic_DNA"/>
</dbReference>
<evidence type="ECO:0000313" key="2">
    <source>
        <dbReference type="EMBL" id="MED6202486.1"/>
    </source>
</evidence>
<organism evidence="2 3">
    <name type="scientific">Stylosanthes scabra</name>
    <dbReference type="NCBI Taxonomy" id="79078"/>
    <lineage>
        <taxon>Eukaryota</taxon>
        <taxon>Viridiplantae</taxon>
        <taxon>Streptophyta</taxon>
        <taxon>Embryophyta</taxon>
        <taxon>Tracheophyta</taxon>
        <taxon>Spermatophyta</taxon>
        <taxon>Magnoliopsida</taxon>
        <taxon>eudicotyledons</taxon>
        <taxon>Gunneridae</taxon>
        <taxon>Pentapetalae</taxon>
        <taxon>rosids</taxon>
        <taxon>fabids</taxon>
        <taxon>Fabales</taxon>
        <taxon>Fabaceae</taxon>
        <taxon>Papilionoideae</taxon>
        <taxon>50 kb inversion clade</taxon>
        <taxon>dalbergioids sensu lato</taxon>
        <taxon>Dalbergieae</taxon>
        <taxon>Pterocarpus clade</taxon>
        <taxon>Stylosanthes</taxon>
    </lineage>
</organism>
<dbReference type="Proteomes" id="UP001341840">
    <property type="component" value="Unassembled WGS sequence"/>
</dbReference>
<gene>
    <name evidence="2" type="ORF">PIB30_106100</name>
</gene>
<feature type="compositionally biased region" description="Polar residues" evidence="1">
    <location>
        <begin position="70"/>
        <end position="79"/>
    </location>
</feature>
<evidence type="ECO:0000256" key="1">
    <source>
        <dbReference type="SAM" id="MobiDB-lite"/>
    </source>
</evidence>
<reference evidence="2 3" key="1">
    <citation type="journal article" date="2023" name="Plants (Basel)">
        <title>Bridging the Gap: Combining Genomics and Transcriptomics Approaches to Understand Stylosanthes scabra, an Orphan Legume from the Brazilian Caatinga.</title>
        <authorList>
            <person name="Ferreira-Neto J.R.C."/>
            <person name="da Silva M.D."/>
            <person name="Binneck E."/>
            <person name="de Melo N.F."/>
            <person name="da Silva R.H."/>
            <person name="de Melo A.L.T.M."/>
            <person name="Pandolfi V."/>
            <person name="Bustamante F.O."/>
            <person name="Brasileiro-Vidal A.C."/>
            <person name="Benko-Iseppon A.M."/>
        </authorList>
    </citation>
    <scope>NUCLEOTIDE SEQUENCE [LARGE SCALE GENOMIC DNA]</scope>
    <source>
        <tissue evidence="2">Leaves</tissue>
    </source>
</reference>
<comment type="caution">
    <text evidence="2">The sequence shown here is derived from an EMBL/GenBank/DDBJ whole genome shotgun (WGS) entry which is preliminary data.</text>
</comment>
<feature type="region of interest" description="Disordered" evidence="1">
    <location>
        <begin position="1"/>
        <end position="79"/>
    </location>
</feature>
<evidence type="ECO:0000313" key="3">
    <source>
        <dbReference type="Proteomes" id="UP001341840"/>
    </source>
</evidence>
<protein>
    <submittedName>
        <fullName evidence="2">Uncharacterized protein</fullName>
    </submittedName>
</protein>
<sequence>SADIESRSVLSGGPPGAPLVHSSGGALPRFRRGNSGAKQPLTSNHFFSIPDTERHQRPSSQVAPIASAWTDLTNTRVSQ</sequence>
<feature type="non-terminal residue" evidence="2">
    <location>
        <position position="1"/>
    </location>
</feature>
<accession>A0ABU6XXV6</accession>